<dbReference type="GO" id="GO:0008713">
    <property type="term" value="F:ADP-heptose-lipopolysaccharide heptosyltransferase activity"/>
    <property type="evidence" value="ECO:0007669"/>
    <property type="project" value="TreeGrafter"/>
</dbReference>
<dbReference type="PANTHER" id="PTHR30160:SF15">
    <property type="entry name" value="GLYCOSYLTRANSFERASE HI_0523-RELATED"/>
    <property type="match status" value="1"/>
</dbReference>
<dbReference type="GO" id="GO:0005829">
    <property type="term" value="C:cytosol"/>
    <property type="evidence" value="ECO:0007669"/>
    <property type="project" value="TreeGrafter"/>
</dbReference>
<dbReference type="InterPro" id="IPR051199">
    <property type="entry name" value="LPS_LOS_Heptosyltrfase"/>
</dbReference>
<protein>
    <submittedName>
        <fullName evidence="3">Glycosyl transferase family 9</fullName>
    </submittedName>
</protein>
<evidence type="ECO:0000313" key="4">
    <source>
        <dbReference type="Proteomes" id="UP000249248"/>
    </source>
</evidence>
<sequence length="328" mass="37492">MIKKVNRIVISRTDSIGDVALTLPMAGILKTKFPDATIIFLGNTYTEPIINCSSEIEEVWCWADLQKMEEQAQIKWLKNQNIDVFIHVFPRREIARLAQKAKIKYRIGTAHRLFHLLTCNYRVNFSRKNSMLHESQLNIKLLAPFGITKLYPLKTLSKQAQFNRIPTLPQKFKSLLSTEKKNLIFHPKSKGSALEWGVDNFIALSKKLSKYELFFTGTEEEAASFREKLPDMAHIHDLSGKMSLEELIAFIHAADGLMAASTGPLHIAGLSNIKTIGLFTPRKPLHFGRWQPLGDHVLILEEKTISERNELLNIEVDFVQKAIERFLI</sequence>
<dbReference type="Gene3D" id="3.40.50.2000">
    <property type="entry name" value="Glycogen Phosphorylase B"/>
    <property type="match status" value="2"/>
</dbReference>
<gene>
    <name evidence="3" type="ORF">DNU06_03605</name>
</gene>
<dbReference type="InterPro" id="IPR002201">
    <property type="entry name" value="Glyco_trans_9"/>
</dbReference>
<dbReference type="Pfam" id="PF01075">
    <property type="entry name" value="Glyco_transf_9"/>
    <property type="match status" value="1"/>
</dbReference>
<keyword evidence="2 3" id="KW-0808">Transferase</keyword>
<comment type="caution">
    <text evidence="3">The sequence shown here is derived from an EMBL/GenBank/DDBJ whole genome shotgun (WGS) entry which is preliminary data.</text>
</comment>
<evidence type="ECO:0000313" key="3">
    <source>
        <dbReference type="EMBL" id="PZE18926.1"/>
    </source>
</evidence>
<organism evidence="3 4">
    <name type="scientific">Putridiphycobacter roseus</name>
    <dbReference type="NCBI Taxonomy" id="2219161"/>
    <lineage>
        <taxon>Bacteria</taxon>
        <taxon>Pseudomonadati</taxon>
        <taxon>Bacteroidota</taxon>
        <taxon>Flavobacteriia</taxon>
        <taxon>Flavobacteriales</taxon>
        <taxon>Crocinitomicaceae</taxon>
        <taxon>Putridiphycobacter</taxon>
    </lineage>
</organism>
<keyword evidence="1" id="KW-0328">Glycosyltransferase</keyword>
<dbReference type="OrthoDB" id="9797795at2"/>
<dbReference type="SUPFAM" id="SSF53756">
    <property type="entry name" value="UDP-Glycosyltransferase/glycogen phosphorylase"/>
    <property type="match status" value="1"/>
</dbReference>
<reference evidence="3 4" key="1">
    <citation type="submission" date="2018-06" db="EMBL/GenBank/DDBJ databases">
        <title>The draft genome sequence of Crocinitomix sp. SM1701.</title>
        <authorList>
            <person name="Zhang X."/>
        </authorList>
    </citation>
    <scope>NUCLEOTIDE SEQUENCE [LARGE SCALE GENOMIC DNA]</scope>
    <source>
        <strain evidence="3 4">SM1701</strain>
    </source>
</reference>
<dbReference type="RefSeq" id="WP_111061828.1">
    <property type="nucleotide sequence ID" value="NZ_JBHUCU010000007.1"/>
</dbReference>
<dbReference type="AlphaFoldDB" id="A0A2W1NM37"/>
<evidence type="ECO:0000256" key="2">
    <source>
        <dbReference type="ARBA" id="ARBA00022679"/>
    </source>
</evidence>
<keyword evidence="4" id="KW-1185">Reference proteome</keyword>
<dbReference type="GO" id="GO:0009244">
    <property type="term" value="P:lipopolysaccharide core region biosynthetic process"/>
    <property type="evidence" value="ECO:0007669"/>
    <property type="project" value="TreeGrafter"/>
</dbReference>
<dbReference type="EMBL" id="QKSB01000001">
    <property type="protein sequence ID" value="PZE18926.1"/>
    <property type="molecule type" value="Genomic_DNA"/>
</dbReference>
<proteinExistence type="predicted"/>
<accession>A0A2W1NM37</accession>
<evidence type="ECO:0000256" key="1">
    <source>
        <dbReference type="ARBA" id="ARBA00022676"/>
    </source>
</evidence>
<dbReference type="CDD" id="cd03789">
    <property type="entry name" value="GT9_LPS_heptosyltransferase"/>
    <property type="match status" value="1"/>
</dbReference>
<dbReference type="Proteomes" id="UP000249248">
    <property type="component" value="Unassembled WGS sequence"/>
</dbReference>
<name>A0A2W1NM37_9FLAO</name>
<dbReference type="PANTHER" id="PTHR30160">
    <property type="entry name" value="TETRAACYLDISACCHARIDE 4'-KINASE-RELATED"/>
    <property type="match status" value="1"/>
</dbReference>